<dbReference type="EMBL" id="IACK01066295">
    <property type="protein sequence ID" value="LAA78107.1"/>
    <property type="molecule type" value="Transcribed_RNA"/>
</dbReference>
<dbReference type="GO" id="GO:0003723">
    <property type="term" value="F:RNA binding"/>
    <property type="evidence" value="ECO:0007669"/>
    <property type="project" value="UniProtKB-UniRule"/>
</dbReference>
<reference evidence="4" key="2">
    <citation type="submission" date="2017-11" db="EMBL/GenBank/DDBJ databases">
        <title>Coralsnake Venomics: Analyses of Venom Gland Transcriptomes and Proteomes of Six Brazilian Taxa.</title>
        <authorList>
            <person name="Aird S.D."/>
            <person name="Jorge da Silva N."/>
            <person name="Qiu L."/>
            <person name="Villar-Briones A."/>
            <person name="Aparecida-Saddi V."/>
            <person name="Campos-Telles M.P."/>
            <person name="Grau M."/>
            <person name="Mikheyev A.S."/>
        </authorList>
    </citation>
    <scope>NUCLEOTIDE SEQUENCE</scope>
    <source>
        <tissue evidence="4">Venom_gland</tissue>
    </source>
</reference>
<evidence type="ECO:0000256" key="2">
    <source>
        <dbReference type="PROSITE-ProRule" id="PRU00332"/>
    </source>
</evidence>
<dbReference type="PROSITE" id="PS50961">
    <property type="entry name" value="HTH_LA"/>
    <property type="match status" value="1"/>
</dbReference>
<dbReference type="InterPro" id="IPR036390">
    <property type="entry name" value="WH_DNA-bd_sf"/>
</dbReference>
<protein>
    <recommendedName>
        <fullName evidence="3">HTH La-type RNA-binding domain-containing protein</fullName>
    </recommendedName>
</protein>
<dbReference type="AlphaFoldDB" id="A0A2D4I1L2"/>
<accession>A0A2D4I1L2</accession>
<organism evidence="4">
    <name type="scientific">Micrurus lemniscatus lemniscatus</name>
    <dbReference type="NCBI Taxonomy" id="129467"/>
    <lineage>
        <taxon>Eukaryota</taxon>
        <taxon>Metazoa</taxon>
        <taxon>Chordata</taxon>
        <taxon>Craniata</taxon>
        <taxon>Vertebrata</taxon>
        <taxon>Euteleostomi</taxon>
        <taxon>Lepidosauria</taxon>
        <taxon>Squamata</taxon>
        <taxon>Bifurcata</taxon>
        <taxon>Unidentata</taxon>
        <taxon>Episquamata</taxon>
        <taxon>Toxicofera</taxon>
        <taxon>Serpentes</taxon>
        <taxon>Colubroidea</taxon>
        <taxon>Elapidae</taxon>
        <taxon>Elapinae</taxon>
        <taxon>Micrurus</taxon>
    </lineage>
</organism>
<sequence>MDTEGFLPITLIASFHRVQALTTDVGLIIKVRDNLSTWLPMYLDVLSFHFWLYHIISFRLALKTYSIVTKPVGAVRRILTKSFLRKMLGLRDCTVPNWGWGEADGVKGSE</sequence>
<name>A0A2D4I1L2_MICLE</name>
<dbReference type="Gene3D" id="1.10.10.10">
    <property type="entry name" value="Winged helix-like DNA-binding domain superfamily/Winged helix DNA-binding domain"/>
    <property type="match status" value="1"/>
</dbReference>
<evidence type="ECO:0000259" key="3">
    <source>
        <dbReference type="PROSITE" id="PS50961"/>
    </source>
</evidence>
<evidence type="ECO:0000313" key="4">
    <source>
        <dbReference type="EMBL" id="LAA78107.1"/>
    </source>
</evidence>
<feature type="domain" description="HTH La-type RNA-binding" evidence="3">
    <location>
        <begin position="1"/>
        <end position="58"/>
    </location>
</feature>
<evidence type="ECO:0000256" key="1">
    <source>
        <dbReference type="ARBA" id="ARBA00022884"/>
    </source>
</evidence>
<reference evidence="4" key="1">
    <citation type="submission" date="2017-07" db="EMBL/GenBank/DDBJ databases">
        <authorList>
            <person name="Mikheyev A."/>
            <person name="Grau M."/>
        </authorList>
    </citation>
    <scope>NUCLEOTIDE SEQUENCE</scope>
    <source>
        <tissue evidence="4">Venom_gland</tissue>
    </source>
</reference>
<keyword evidence="1 2" id="KW-0694">RNA-binding</keyword>
<proteinExistence type="predicted"/>
<dbReference type="InterPro" id="IPR006630">
    <property type="entry name" value="La_HTH"/>
</dbReference>
<dbReference type="InterPro" id="IPR036388">
    <property type="entry name" value="WH-like_DNA-bd_sf"/>
</dbReference>
<dbReference type="SUPFAM" id="SSF46785">
    <property type="entry name" value="Winged helix' DNA-binding domain"/>
    <property type="match status" value="1"/>
</dbReference>